<sequence>MTSRMSINSFTELSKVLANVSDDMFWEPIETDEDIVQFKDYIKHIEESQSWDRSRNKDKGELLEEFTMFLFNRFQDVRVTKNKRPADNETDIEAVMSEKAQPPFITQIIGPKIVCECKNKKSSSIDVGMVTKLAEILPTRGSSFGVFISINGMGGYAWRYGEGKRKKIMYKDRLPLISFTVKELEVLLEGNNFLTMIKQKYYQLLDEVDDETADIPEQPNIEYTKRLNEVIIHLEKCELMNSDMALEIKENIRLKYGEINND</sequence>
<reference evidence="3" key="1">
    <citation type="journal article" date="2019" name="Int. J. Syst. Evol. Microbiol.">
        <title>The Global Catalogue of Microorganisms (GCM) 10K type strain sequencing project: providing services to taxonomists for standard genome sequencing and annotation.</title>
        <authorList>
            <consortium name="The Broad Institute Genomics Platform"/>
            <consortium name="The Broad Institute Genome Sequencing Center for Infectious Disease"/>
            <person name="Wu L."/>
            <person name="Ma J."/>
        </authorList>
    </citation>
    <scope>NUCLEOTIDE SEQUENCE [LARGE SCALE GENOMIC DNA]</scope>
    <source>
        <strain evidence="3">CGMCC 1.15353</strain>
    </source>
</reference>
<evidence type="ECO:0000313" key="3">
    <source>
        <dbReference type="Proteomes" id="UP000642571"/>
    </source>
</evidence>
<dbReference type="EMBL" id="BMIN01000018">
    <property type="protein sequence ID" value="GGD22886.1"/>
    <property type="molecule type" value="Genomic_DNA"/>
</dbReference>
<proteinExistence type="predicted"/>
<feature type="domain" description="Restriction endonuclease type IV Mrr" evidence="1">
    <location>
        <begin position="75"/>
        <end position="166"/>
    </location>
</feature>
<accession>A0ABQ1QCB8</accession>
<dbReference type="InterPro" id="IPR007560">
    <property type="entry name" value="Restrct_endonuc_IV_Mrr"/>
</dbReference>
<comment type="caution">
    <text evidence="2">The sequence shown here is derived from an EMBL/GenBank/DDBJ whole genome shotgun (WGS) entry which is preliminary data.</text>
</comment>
<organism evidence="2 3">
    <name type="scientific">Pontibacillus salipaludis</name>
    <dbReference type="NCBI Taxonomy" id="1697394"/>
    <lineage>
        <taxon>Bacteria</taxon>
        <taxon>Bacillati</taxon>
        <taxon>Bacillota</taxon>
        <taxon>Bacilli</taxon>
        <taxon>Bacillales</taxon>
        <taxon>Bacillaceae</taxon>
        <taxon>Pontibacillus</taxon>
    </lineage>
</organism>
<keyword evidence="3" id="KW-1185">Reference proteome</keyword>
<dbReference type="Pfam" id="PF04471">
    <property type="entry name" value="Mrr_cat"/>
    <property type="match status" value="1"/>
</dbReference>
<dbReference type="RefSeq" id="WP_188655512.1">
    <property type="nucleotide sequence ID" value="NZ_BMIN01000018.1"/>
</dbReference>
<evidence type="ECO:0000313" key="2">
    <source>
        <dbReference type="EMBL" id="GGD22886.1"/>
    </source>
</evidence>
<name>A0ABQ1QCB8_9BACI</name>
<protein>
    <recommendedName>
        <fullName evidence="1">Restriction endonuclease type IV Mrr domain-containing protein</fullName>
    </recommendedName>
</protein>
<gene>
    <name evidence="2" type="ORF">GCM10011389_33320</name>
</gene>
<dbReference type="Proteomes" id="UP000642571">
    <property type="component" value="Unassembled WGS sequence"/>
</dbReference>
<evidence type="ECO:0000259" key="1">
    <source>
        <dbReference type="Pfam" id="PF04471"/>
    </source>
</evidence>